<dbReference type="Pfam" id="PF01381">
    <property type="entry name" value="HTH_3"/>
    <property type="match status" value="1"/>
</dbReference>
<dbReference type="InterPro" id="IPR001387">
    <property type="entry name" value="Cro/C1-type_HTH"/>
</dbReference>
<sequence>MRCWEVRMRKLSEISALLKEKRIELGWSQKDFLMKIGMTQQQYQRIETGSDMRVSTLLRILAAMDLEYVIVAKKSARDVECLLQQEVSRAPEAGKPQNFEKKLKDLED</sequence>
<dbReference type="InterPro" id="IPR010982">
    <property type="entry name" value="Lambda_DNA-bd_dom_sf"/>
</dbReference>
<dbReference type="SUPFAM" id="SSF47413">
    <property type="entry name" value="lambda repressor-like DNA-binding domains"/>
    <property type="match status" value="1"/>
</dbReference>
<accession>A0AAT9F5Z3</accession>
<evidence type="ECO:0000313" key="2">
    <source>
        <dbReference type="EMBL" id="BAO36884.1"/>
    </source>
</evidence>
<dbReference type="SMART" id="SM00530">
    <property type="entry name" value="HTH_XRE"/>
    <property type="match status" value="1"/>
</dbReference>
<name>A0AAT9F5Z3_SERMA</name>
<reference evidence="2" key="1">
    <citation type="journal article" date="2014" name="Genome Biol. Evol.">
        <title>Genome evolution and plasticity of Serratia marcescens, an important multidrug-resistant nosocomial pathogen.</title>
        <authorList>
            <person name="Iguchi A."/>
            <person name="Nagaya Y."/>
            <person name="Pradel E."/>
            <person name="Ooka T."/>
            <person name="Ogura Y."/>
            <person name="Katsura K."/>
            <person name="Kurokawa K."/>
            <person name="Oshima K."/>
            <person name="Hattori M."/>
            <person name="Parkhill J."/>
            <person name="Sebaihia M."/>
            <person name="Coulthurst S.J."/>
            <person name="Gotoh N."/>
            <person name="Thomson N.R."/>
            <person name="Ewbank J.J."/>
            <person name="Hayashi T."/>
        </authorList>
    </citation>
    <scope>NUCLEOTIDE SEQUENCE</scope>
    <source>
        <strain evidence="2">SM39</strain>
    </source>
</reference>
<organism evidence="2">
    <name type="scientific">Serratia marcescens SM39</name>
    <dbReference type="NCBI Taxonomy" id="1334564"/>
    <lineage>
        <taxon>Bacteria</taxon>
        <taxon>Pseudomonadati</taxon>
        <taxon>Pseudomonadota</taxon>
        <taxon>Gammaproteobacteria</taxon>
        <taxon>Enterobacterales</taxon>
        <taxon>Yersiniaceae</taxon>
        <taxon>Serratia</taxon>
    </lineage>
</organism>
<dbReference type="KEGG" id="smar:SM39_4989"/>
<dbReference type="AlphaFoldDB" id="A0AAT9F5Z3"/>
<dbReference type="CDD" id="cd00093">
    <property type="entry name" value="HTH_XRE"/>
    <property type="match status" value="1"/>
</dbReference>
<dbReference type="GO" id="GO:0003677">
    <property type="term" value="F:DNA binding"/>
    <property type="evidence" value="ECO:0007669"/>
    <property type="project" value="InterPro"/>
</dbReference>
<dbReference type="PROSITE" id="PS50943">
    <property type="entry name" value="HTH_CROC1"/>
    <property type="match status" value="1"/>
</dbReference>
<protein>
    <submittedName>
        <fullName evidence="2">Transcriptional regulator</fullName>
    </submittedName>
</protein>
<dbReference type="EMBL" id="AP013063">
    <property type="protein sequence ID" value="BAO36884.1"/>
    <property type="molecule type" value="Genomic_DNA"/>
</dbReference>
<feature type="domain" description="HTH cro/C1-type" evidence="1">
    <location>
        <begin position="18"/>
        <end position="71"/>
    </location>
</feature>
<dbReference type="Gene3D" id="1.10.260.40">
    <property type="entry name" value="lambda repressor-like DNA-binding domains"/>
    <property type="match status" value="1"/>
</dbReference>
<gene>
    <name evidence="2" type="ORF">SM39_4989</name>
</gene>
<evidence type="ECO:0000259" key="1">
    <source>
        <dbReference type="PROSITE" id="PS50943"/>
    </source>
</evidence>
<proteinExistence type="predicted"/>